<gene>
    <name evidence="2" type="primary">puhC</name>
    <name evidence="2" type="ORF">ACFQ14_15555</name>
</gene>
<dbReference type="Proteomes" id="UP001597101">
    <property type="component" value="Unassembled WGS sequence"/>
</dbReference>
<dbReference type="NCBIfam" id="TIGR03054">
    <property type="entry name" value="photo_alph_chp1"/>
    <property type="match status" value="1"/>
</dbReference>
<comment type="caution">
    <text evidence="2">The sequence shown here is derived from an EMBL/GenBank/DDBJ whole genome shotgun (WGS) entry which is preliminary data.</text>
</comment>
<sequence length="165" mass="17527">MAKPTAPPPAEITGIHRAPLYGALGVVLFTLAIVLGSAITDGGRVTKELGQPVAERDLIFRDGEAGTIVVRDAASNEKLATYGKGEGAFIRISMRALTHARRTRSVPLGKPYRLVRNAQNHLSILDPQTGEFIKLIAFGSVATESFGRFLKAPVRTSAHPSAKGA</sequence>
<keyword evidence="1" id="KW-0472">Membrane</keyword>
<reference evidence="3" key="1">
    <citation type="journal article" date="2019" name="Int. J. Syst. Evol. Microbiol.">
        <title>The Global Catalogue of Microorganisms (GCM) 10K type strain sequencing project: providing services to taxonomists for standard genome sequencing and annotation.</title>
        <authorList>
            <consortium name="The Broad Institute Genomics Platform"/>
            <consortium name="The Broad Institute Genome Sequencing Center for Infectious Disease"/>
            <person name="Wu L."/>
            <person name="Ma J."/>
        </authorList>
    </citation>
    <scope>NUCLEOTIDE SEQUENCE [LARGE SCALE GENOMIC DNA]</scope>
    <source>
        <strain evidence="3">CCUG 60023</strain>
    </source>
</reference>
<accession>A0ABW3FKN7</accession>
<keyword evidence="3" id="KW-1185">Reference proteome</keyword>
<name>A0ABW3FKN7_9HYPH</name>
<keyword evidence="1" id="KW-0812">Transmembrane</keyword>
<protein>
    <submittedName>
        <fullName evidence="2">Photosynthetic complex assembly protein PuhC</fullName>
    </submittedName>
</protein>
<evidence type="ECO:0000313" key="2">
    <source>
        <dbReference type="EMBL" id="MFD0917820.1"/>
    </source>
</evidence>
<feature type="transmembrane region" description="Helical" evidence="1">
    <location>
        <begin position="20"/>
        <end position="39"/>
    </location>
</feature>
<dbReference type="InterPro" id="IPR017495">
    <property type="entry name" value="PuhC"/>
</dbReference>
<keyword evidence="1" id="KW-1133">Transmembrane helix</keyword>
<dbReference type="RefSeq" id="WP_377213668.1">
    <property type="nucleotide sequence ID" value="NZ_JBHTJV010000025.1"/>
</dbReference>
<evidence type="ECO:0000256" key="1">
    <source>
        <dbReference type="SAM" id="Phobius"/>
    </source>
</evidence>
<evidence type="ECO:0000313" key="3">
    <source>
        <dbReference type="Proteomes" id="UP001597101"/>
    </source>
</evidence>
<proteinExistence type="predicted"/>
<dbReference type="EMBL" id="JBHTJV010000025">
    <property type="protein sequence ID" value="MFD0917820.1"/>
    <property type="molecule type" value="Genomic_DNA"/>
</dbReference>
<organism evidence="2 3">
    <name type="scientific">Pseudahrensia aquimaris</name>
    <dbReference type="NCBI Taxonomy" id="744461"/>
    <lineage>
        <taxon>Bacteria</taxon>
        <taxon>Pseudomonadati</taxon>
        <taxon>Pseudomonadota</taxon>
        <taxon>Alphaproteobacteria</taxon>
        <taxon>Hyphomicrobiales</taxon>
        <taxon>Ahrensiaceae</taxon>
        <taxon>Pseudahrensia</taxon>
    </lineage>
</organism>